<reference evidence="2" key="1">
    <citation type="submission" date="2021-03" db="EMBL/GenBank/DDBJ databases">
        <authorList>
            <person name="Jaffe A."/>
        </authorList>
    </citation>
    <scope>NUCLEOTIDE SEQUENCE</scope>
    <source>
        <strain evidence="2">RIFCSPLOWO2_01_FULL_AR10_48_17</strain>
    </source>
</reference>
<feature type="transmembrane region" description="Helical" evidence="1">
    <location>
        <begin position="20"/>
        <end position="42"/>
    </location>
</feature>
<gene>
    <name evidence="2" type="ORF">J4215_03560</name>
</gene>
<evidence type="ECO:0000256" key="1">
    <source>
        <dbReference type="SAM" id="Phobius"/>
    </source>
</evidence>
<reference evidence="2" key="2">
    <citation type="submission" date="2021-05" db="EMBL/GenBank/DDBJ databases">
        <title>Protein family content uncovers lineage relationships and bacterial pathway maintenance mechanisms in DPANN archaea.</title>
        <authorList>
            <person name="Castelle C.J."/>
            <person name="Meheust R."/>
            <person name="Jaffe A.L."/>
            <person name="Seitz K."/>
            <person name="Gong X."/>
            <person name="Baker B.J."/>
            <person name="Banfield J.F."/>
        </authorList>
    </citation>
    <scope>NUCLEOTIDE SEQUENCE</scope>
    <source>
        <strain evidence="2">RIFCSPLOWO2_01_FULL_AR10_48_17</strain>
    </source>
</reference>
<accession>A0A8T4L529</accession>
<keyword evidence="1" id="KW-1133">Transmembrane helix</keyword>
<proteinExistence type="predicted"/>
<keyword evidence="1" id="KW-0812">Transmembrane</keyword>
<evidence type="ECO:0000313" key="2">
    <source>
        <dbReference type="EMBL" id="MBS3061634.1"/>
    </source>
</evidence>
<name>A0A8T4L529_9ARCH</name>
<evidence type="ECO:0000313" key="3">
    <source>
        <dbReference type="Proteomes" id="UP000675968"/>
    </source>
</evidence>
<comment type="caution">
    <text evidence="2">The sequence shown here is derived from an EMBL/GenBank/DDBJ whole genome shotgun (WGS) entry which is preliminary data.</text>
</comment>
<organism evidence="2 3">
    <name type="scientific">Candidatus Iainarchaeum sp</name>
    <dbReference type="NCBI Taxonomy" id="3101447"/>
    <lineage>
        <taxon>Archaea</taxon>
        <taxon>Candidatus Iainarchaeota</taxon>
        <taxon>Candidatus Iainarchaeia</taxon>
        <taxon>Candidatus Iainarchaeales</taxon>
        <taxon>Candidatus Iainarchaeaceae</taxon>
        <taxon>Candidatus Iainarchaeum</taxon>
    </lineage>
</organism>
<sequence length="160" mass="17456">MTPTRLPSPQNKGIFEILSTFFLVITILVVVIGLLFVNAFVIGNENEVYRKLEVLDIANDVKKSVAECFGPITPAKMTDTALGERCLNAIKADGKNRLKGIKIEELEFLSCTARTAEFGSATNCAPDGDRYVFLVRVEEGAMSCAARLELCLHKTGGVRS</sequence>
<keyword evidence="1" id="KW-0472">Membrane</keyword>
<dbReference type="AlphaFoldDB" id="A0A8T4L529"/>
<protein>
    <submittedName>
        <fullName evidence="2">Uncharacterized protein</fullName>
    </submittedName>
</protein>
<dbReference type="Proteomes" id="UP000675968">
    <property type="component" value="Unassembled WGS sequence"/>
</dbReference>
<dbReference type="EMBL" id="JAGVWC010000010">
    <property type="protein sequence ID" value="MBS3061634.1"/>
    <property type="molecule type" value="Genomic_DNA"/>
</dbReference>